<proteinExistence type="predicted"/>
<organism evidence="2">
    <name type="scientific">viral metagenome</name>
    <dbReference type="NCBI Taxonomy" id="1070528"/>
    <lineage>
        <taxon>unclassified sequences</taxon>
        <taxon>metagenomes</taxon>
        <taxon>organismal metagenomes</taxon>
    </lineage>
</organism>
<dbReference type="InterPro" id="IPR013766">
    <property type="entry name" value="Thioredoxin_domain"/>
</dbReference>
<dbReference type="SUPFAM" id="SSF52833">
    <property type="entry name" value="Thioredoxin-like"/>
    <property type="match status" value="1"/>
</dbReference>
<evidence type="ECO:0000259" key="1">
    <source>
        <dbReference type="PROSITE" id="PS51352"/>
    </source>
</evidence>
<dbReference type="EMBL" id="MN739946">
    <property type="protein sequence ID" value="QHT79217.1"/>
    <property type="molecule type" value="Genomic_DNA"/>
</dbReference>
<protein>
    <recommendedName>
        <fullName evidence="1">Thioredoxin domain-containing protein</fullName>
    </recommendedName>
</protein>
<dbReference type="AlphaFoldDB" id="A0A6C0HFP4"/>
<dbReference type="PROSITE" id="PS51352">
    <property type="entry name" value="THIOREDOXIN_2"/>
    <property type="match status" value="1"/>
</dbReference>
<dbReference type="InterPro" id="IPR036249">
    <property type="entry name" value="Thioredoxin-like_sf"/>
</dbReference>
<reference evidence="2" key="1">
    <citation type="journal article" date="2020" name="Nature">
        <title>Giant virus diversity and host interactions through global metagenomics.</title>
        <authorList>
            <person name="Schulz F."/>
            <person name="Roux S."/>
            <person name="Paez-Espino D."/>
            <person name="Jungbluth S."/>
            <person name="Walsh D.A."/>
            <person name="Denef V.J."/>
            <person name="McMahon K.D."/>
            <person name="Konstantinidis K.T."/>
            <person name="Eloe-Fadrosh E.A."/>
            <person name="Kyrpides N.C."/>
            <person name="Woyke T."/>
        </authorList>
    </citation>
    <scope>NUCLEOTIDE SEQUENCE</scope>
    <source>
        <strain evidence="2">GVMAG-M-3300023179-99</strain>
    </source>
</reference>
<dbReference type="CDD" id="cd02947">
    <property type="entry name" value="TRX_family"/>
    <property type="match status" value="1"/>
</dbReference>
<dbReference type="Pfam" id="PF00085">
    <property type="entry name" value="Thioredoxin"/>
    <property type="match status" value="1"/>
</dbReference>
<dbReference type="Gene3D" id="3.40.30.10">
    <property type="entry name" value="Glutaredoxin"/>
    <property type="match status" value="1"/>
</dbReference>
<name>A0A6C0HFP4_9ZZZZ</name>
<evidence type="ECO:0000313" key="2">
    <source>
        <dbReference type="EMBL" id="QHT79217.1"/>
    </source>
</evidence>
<feature type="domain" description="Thioredoxin" evidence="1">
    <location>
        <begin position="1"/>
        <end position="84"/>
    </location>
</feature>
<accession>A0A6C0HFP4</accession>
<sequence length="84" mass="9554">MSVYHFWSKTCPPCQRLKPVFADLKEDHPGVSWISVDIHDDPEKLREKFGVTQVPTLVCVTPTGVHKHTGGDAIGYFRLMQVFK</sequence>